<dbReference type="AlphaFoldDB" id="A0A914KLC1"/>
<organism evidence="2 3">
    <name type="scientific">Meloidogyne incognita</name>
    <name type="common">Southern root-knot nematode worm</name>
    <name type="synonym">Oxyuris incognita</name>
    <dbReference type="NCBI Taxonomy" id="6306"/>
    <lineage>
        <taxon>Eukaryota</taxon>
        <taxon>Metazoa</taxon>
        <taxon>Ecdysozoa</taxon>
        <taxon>Nematoda</taxon>
        <taxon>Chromadorea</taxon>
        <taxon>Rhabditida</taxon>
        <taxon>Tylenchina</taxon>
        <taxon>Tylenchomorpha</taxon>
        <taxon>Tylenchoidea</taxon>
        <taxon>Meloidogynidae</taxon>
        <taxon>Meloidogyninae</taxon>
        <taxon>Meloidogyne</taxon>
        <taxon>Meloidogyne incognita group</taxon>
    </lineage>
</organism>
<feature type="region of interest" description="Disordered" evidence="1">
    <location>
        <begin position="31"/>
        <end position="53"/>
    </location>
</feature>
<accession>A0A914KLC1</accession>
<evidence type="ECO:0000313" key="2">
    <source>
        <dbReference type="Proteomes" id="UP000887563"/>
    </source>
</evidence>
<reference evidence="3" key="1">
    <citation type="submission" date="2022-11" db="UniProtKB">
        <authorList>
            <consortium name="WormBaseParasite"/>
        </authorList>
    </citation>
    <scope>IDENTIFICATION</scope>
</reference>
<keyword evidence="2" id="KW-1185">Reference proteome</keyword>
<evidence type="ECO:0000313" key="3">
    <source>
        <dbReference type="WBParaSite" id="Minc3s00036g02142"/>
    </source>
</evidence>
<feature type="compositionally biased region" description="Basic and acidic residues" evidence="1">
    <location>
        <begin position="34"/>
        <end position="51"/>
    </location>
</feature>
<dbReference type="Proteomes" id="UP000887563">
    <property type="component" value="Unplaced"/>
</dbReference>
<name>A0A914KLC1_MELIC</name>
<proteinExistence type="predicted"/>
<evidence type="ECO:0000256" key="1">
    <source>
        <dbReference type="SAM" id="MobiDB-lite"/>
    </source>
</evidence>
<sequence length="189" mass="22211">MSVQAIPQSNEENEDLCHQLLTARTVSSVTVGSLEKEDGDTKAEEQQKLPKEVSPTSEQFFTLQSKRFSPSNHPHQQNAVGHINGYEEYMKLPVIKKFLVKDSEGFCETIFNIYTYKTFNREHMIKELSKSASYKVKRKLEIKYEGKWLTLAQFNYINRLHEKERDQLNSKYGAKWMDSFIKEYEKEQK</sequence>
<protein>
    <submittedName>
        <fullName evidence="3">Uncharacterized protein</fullName>
    </submittedName>
</protein>
<dbReference type="WBParaSite" id="Minc3s00036g02142">
    <property type="protein sequence ID" value="Minc3s00036g02142"/>
    <property type="gene ID" value="Minc3s00036g02142"/>
</dbReference>